<proteinExistence type="predicted"/>
<evidence type="ECO:0000313" key="2">
    <source>
        <dbReference type="Proteomes" id="UP000266177"/>
    </source>
</evidence>
<organism evidence="1 2">
    <name type="scientific">Paenibacillus thiaminolyticus</name>
    <name type="common">Bacillus thiaminolyticus</name>
    <dbReference type="NCBI Taxonomy" id="49283"/>
    <lineage>
        <taxon>Bacteria</taxon>
        <taxon>Bacillati</taxon>
        <taxon>Bacillota</taxon>
        <taxon>Bacilli</taxon>
        <taxon>Bacillales</taxon>
        <taxon>Paenibacillaceae</taxon>
        <taxon>Paenibacillus</taxon>
    </lineage>
</organism>
<dbReference type="RefSeq" id="WP_119795062.1">
    <property type="nucleotide sequence ID" value="NZ_QYZD01000018.1"/>
</dbReference>
<name>A0A3A3GW97_PANTH</name>
<protein>
    <submittedName>
        <fullName evidence="1">Uncharacterized protein</fullName>
    </submittedName>
</protein>
<dbReference type="EMBL" id="QYZD01000018">
    <property type="protein sequence ID" value="RJG22172.1"/>
    <property type="molecule type" value="Genomic_DNA"/>
</dbReference>
<dbReference type="OrthoDB" id="249246at2"/>
<evidence type="ECO:0000313" key="1">
    <source>
        <dbReference type="EMBL" id="RJG22172.1"/>
    </source>
</evidence>
<dbReference type="Proteomes" id="UP000266177">
    <property type="component" value="Unassembled WGS sequence"/>
</dbReference>
<sequence length="142" mass="16625">MDEKIQALLNEAEKAKEPHGIRTVPVPVGKRYYTFEEQPFFDGKLTMYIPQDFTDIRVGRCIDNGPMESFWGTLKCLHANFAISPRLKPWAFLLRKSVKNLSSGRYIRKMGIVKYILPILLSEVIFLRRRDYPYERYGHADP</sequence>
<gene>
    <name evidence="1" type="ORF">DQX05_19005</name>
</gene>
<reference evidence="1 2" key="1">
    <citation type="submission" date="2018-09" db="EMBL/GenBank/DDBJ databases">
        <title>Paenibacillus SK2017-BO5.</title>
        <authorList>
            <person name="Piskunova J.V."/>
            <person name="Dubiley S.A."/>
            <person name="Severinov K.V."/>
        </authorList>
    </citation>
    <scope>NUCLEOTIDE SEQUENCE [LARGE SCALE GENOMIC DNA]</scope>
    <source>
        <strain evidence="1 2">BO5</strain>
    </source>
</reference>
<dbReference type="AlphaFoldDB" id="A0A3A3GW97"/>
<accession>A0A3A3GW97</accession>
<comment type="caution">
    <text evidence="1">The sequence shown here is derived from an EMBL/GenBank/DDBJ whole genome shotgun (WGS) entry which is preliminary data.</text>
</comment>